<proteinExistence type="predicted"/>
<dbReference type="RefSeq" id="WP_229318177.1">
    <property type="nucleotide sequence ID" value="NZ_AP025184.1"/>
</dbReference>
<accession>A0ABN6KYI8</accession>
<protein>
    <submittedName>
        <fullName evidence="1">Uncharacterized protein</fullName>
    </submittedName>
</protein>
<dbReference type="EMBL" id="AP025184">
    <property type="protein sequence ID" value="BDB54440.1"/>
    <property type="molecule type" value="Genomic_DNA"/>
</dbReference>
<organism evidence="1 2">
    <name type="scientific">Flavobacterium ammoniigenes</name>
    <dbReference type="NCBI Taxonomy" id="1751095"/>
    <lineage>
        <taxon>Bacteria</taxon>
        <taxon>Pseudomonadati</taxon>
        <taxon>Bacteroidota</taxon>
        <taxon>Flavobacteriia</taxon>
        <taxon>Flavobacteriales</taxon>
        <taxon>Flavobacteriaceae</taxon>
        <taxon>Flavobacterium</taxon>
    </lineage>
</organism>
<gene>
    <name evidence="1" type="ORF">GENT5_07450</name>
</gene>
<evidence type="ECO:0000313" key="1">
    <source>
        <dbReference type="EMBL" id="BDB54440.1"/>
    </source>
</evidence>
<reference evidence="1 2" key="2">
    <citation type="journal article" date="2022" name="Microorganisms">
        <title>Complete Genome Sequences of Two Flavobacterium ammonificans Strains and a Flavobacterium ammoniigenes Strain of Ammonifying Bacterioplankton Isolated from Surface River Water.</title>
        <authorList>
            <person name="Suda W."/>
            <person name="Ogata Y."/>
            <person name="Shindo C."/>
            <person name="Watanabe K."/>
        </authorList>
    </citation>
    <scope>NUCLEOTIDE SEQUENCE [LARGE SCALE GENOMIC DNA]</scope>
    <source>
        <strain evidence="1 2">GENT5</strain>
    </source>
</reference>
<evidence type="ECO:0000313" key="2">
    <source>
        <dbReference type="Proteomes" id="UP001319867"/>
    </source>
</evidence>
<sequence length="216" mass="22439">MKKLYIVIVLFGFVGYAQTGIGTTTPNASAKLDVFATDKGFLAPRMTATQRAAIASPANGLLVFQTDGVSGFYINTGTSSAAVWTRINMDWTRSGNDISYTAGNVSIAGNLTGGNAATSKLSGFVSNISTEASNRAIAVTDNGMILRCTSAITLSLPSTGIPEGFNCMILQSGTGQVTFSGTFSNRNSFTKTAGQYAIATILYVGGVYIVSGEMSN</sequence>
<dbReference type="Proteomes" id="UP001319867">
    <property type="component" value="Chromosome"/>
</dbReference>
<name>A0ABN6KYI8_9FLAO</name>
<reference evidence="1 2" key="1">
    <citation type="journal article" date="2022" name="Int. J. Syst. Evol. Microbiol.">
        <title>Flavobacterium ammonificans sp. nov. and Flavobacterium ammoniigenes sp. nov., ammonifying bacteria isolated from surface river water.</title>
        <authorList>
            <person name="Watanabe K."/>
            <person name="Kitamura T."/>
            <person name="Ogata Y."/>
            <person name="Shindo C."/>
            <person name="Suda W."/>
        </authorList>
    </citation>
    <scope>NUCLEOTIDE SEQUENCE [LARGE SCALE GENOMIC DNA]</scope>
    <source>
        <strain evidence="1 2">GENT5</strain>
    </source>
</reference>
<keyword evidence="2" id="KW-1185">Reference proteome</keyword>